<feature type="region of interest" description="Disordered" evidence="1">
    <location>
        <begin position="48"/>
        <end position="96"/>
    </location>
</feature>
<gene>
    <name evidence="2" type="ORF">MGAL_10B035799</name>
</gene>
<sequence>LFNSSRHYDHDDTSCDFEINKSQFLQSEDVKQLEQRILGKDNTYSDTTCTYEEEEKRRRRRRRKRKRNKRLLKEQMRANESISEDKRKKERYYVPG</sequence>
<accession>A0A8B6CCD2</accession>
<dbReference type="EMBL" id="UYJE01001482">
    <property type="protein sequence ID" value="VDI02518.1"/>
    <property type="molecule type" value="Genomic_DNA"/>
</dbReference>
<organism evidence="2 3">
    <name type="scientific">Mytilus galloprovincialis</name>
    <name type="common">Mediterranean mussel</name>
    <dbReference type="NCBI Taxonomy" id="29158"/>
    <lineage>
        <taxon>Eukaryota</taxon>
        <taxon>Metazoa</taxon>
        <taxon>Spiralia</taxon>
        <taxon>Lophotrochozoa</taxon>
        <taxon>Mollusca</taxon>
        <taxon>Bivalvia</taxon>
        <taxon>Autobranchia</taxon>
        <taxon>Pteriomorphia</taxon>
        <taxon>Mytilida</taxon>
        <taxon>Mytiloidea</taxon>
        <taxon>Mytilidae</taxon>
        <taxon>Mytilinae</taxon>
        <taxon>Mytilus</taxon>
    </lineage>
</organism>
<evidence type="ECO:0000256" key="1">
    <source>
        <dbReference type="SAM" id="MobiDB-lite"/>
    </source>
</evidence>
<proteinExistence type="predicted"/>
<name>A0A8B6CCD2_MYTGA</name>
<evidence type="ECO:0000313" key="2">
    <source>
        <dbReference type="EMBL" id="VDI02518.1"/>
    </source>
</evidence>
<keyword evidence="3" id="KW-1185">Reference proteome</keyword>
<comment type="caution">
    <text evidence="2">The sequence shown here is derived from an EMBL/GenBank/DDBJ whole genome shotgun (WGS) entry which is preliminary data.</text>
</comment>
<feature type="non-terminal residue" evidence="2">
    <location>
        <position position="1"/>
    </location>
</feature>
<protein>
    <submittedName>
        <fullName evidence="2">Uncharacterized protein</fullName>
    </submittedName>
</protein>
<dbReference type="Proteomes" id="UP000596742">
    <property type="component" value="Unassembled WGS sequence"/>
</dbReference>
<feature type="compositionally biased region" description="Basic and acidic residues" evidence="1">
    <location>
        <begin position="71"/>
        <end position="87"/>
    </location>
</feature>
<dbReference type="AlphaFoldDB" id="A0A8B6CCD2"/>
<reference evidence="2" key="1">
    <citation type="submission" date="2018-11" db="EMBL/GenBank/DDBJ databases">
        <authorList>
            <person name="Alioto T."/>
            <person name="Alioto T."/>
        </authorList>
    </citation>
    <scope>NUCLEOTIDE SEQUENCE</scope>
</reference>
<feature type="compositionally biased region" description="Basic residues" evidence="1">
    <location>
        <begin position="57"/>
        <end position="70"/>
    </location>
</feature>
<evidence type="ECO:0000313" key="3">
    <source>
        <dbReference type="Proteomes" id="UP000596742"/>
    </source>
</evidence>